<evidence type="ECO:0000313" key="2">
    <source>
        <dbReference type="EMBL" id="MPM36071.1"/>
    </source>
</evidence>
<proteinExistence type="predicted"/>
<sequence>MAAACGDDAAVDGDRSAPAAGVPGAHGKTAADACALAAACKDRSAVNDNGTAGFAVSAPAAVAADGGPVAACDAQAAAAVLNGQGCTGGDMDRSYIVCAVH</sequence>
<dbReference type="AlphaFoldDB" id="A0A644Z7U5"/>
<gene>
    <name evidence="2" type="ORF">SDC9_82666</name>
</gene>
<organism evidence="2">
    <name type="scientific">bioreactor metagenome</name>
    <dbReference type="NCBI Taxonomy" id="1076179"/>
    <lineage>
        <taxon>unclassified sequences</taxon>
        <taxon>metagenomes</taxon>
        <taxon>ecological metagenomes</taxon>
    </lineage>
</organism>
<dbReference type="EMBL" id="VSSQ01007487">
    <property type="protein sequence ID" value="MPM36071.1"/>
    <property type="molecule type" value="Genomic_DNA"/>
</dbReference>
<feature type="region of interest" description="Disordered" evidence="1">
    <location>
        <begin position="1"/>
        <end position="27"/>
    </location>
</feature>
<comment type="caution">
    <text evidence="2">The sequence shown here is derived from an EMBL/GenBank/DDBJ whole genome shotgun (WGS) entry which is preliminary data.</text>
</comment>
<reference evidence="2" key="1">
    <citation type="submission" date="2019-08" db="EMBL/GenBank/DDBJ databases">
        <authorList>
            <person name="Kucharzyk K."/>
            <person name="Murdoch R.W."/>
            <person name="Higgins S."/>
            <person name="Loffler F."/>
        </authorList>
    </citation>
    <scope>NUCLEOTIDE SEQUENCE</scope>
</reference>
<name>A0A644Z7U5_9ZZZZ</name>
<accession>A0A644Z7U5</accession>
<evidence type="ECO:0000256" key="1">
    <source>
        <dbReference type="SAM" id="MobiDB-lite"/>
    </source>
</evidence>
<protein>
    <submittedName>
        <fullName evidence="2">Uncharacterized protein</fullName>
    </submittedName>
</protein>